<dbReference type="OMA" id="LNEMEMC"/>
<dbReference type="Gene3D" id="1.10.472.10">
    <property type="entry name" value="Cyclin-like"/>
    <property type="match status" value="1"/>
</dbReference>
<evidence type="ECO:0000313" key="2">
    <source>
        <dbReference type="Proteomes" id="UP000019763"/>
    </source>
</evidence>
<dbReference type="GeneID" id="22915297"/>
<dbReference type="OrthoDB" id="337735at2759"/>
<dbReference type="PANTHER" id="PTHR15615:SF108">
    <property type="entry name" value="PROTEIN CNPPD1"/>
    <property type="match status" value="1"/>
</dbReference>
<comment type="caution">
    <text evidence="1">The sequence shown here is derived from an EMBL/GenBank/DDBJ whole genome shotgun (WGS) entry which is preliminary data.</text>
</comment>
<dbReference type="InterPro" id="IPR013922">
    <property type="entry name" value="Cyclin_PHO80-like"/>
</dbReference>
<proteinExistence type="predicted"/>
<dbReference type="Proteomes" id="UP000019763">
    <property type="component" value="Unassembled WGS sequence"/>
</dbReference>
<name>A0A023AZD9_GRENI</name>
<dbReference type="VEuPathDB" id="CryptoDB:GNI_152310"/>
<dbReference type="Pfam" id="PF08613">
    <property type="entry name" value="Cyclin"/>
    <property type="match status" value="1"/>
</dbReference>
<feature type="non-terminal residue" evidence="1">
    <location>
        <position position="56"/>
    </location>
</feature>
<keyword evidence="2" id="KW-1185">Reference proteome</keyword>
<dbReference type="GO" id="GO:0016538">
    <property type="term" value="F:cyclin-dependent protein serine/threonine kinase regulator activity"/>
    <property type="evidence" value="ECO:0007669"/>
    <property type="project" value="TreeGrafter"/>
</dbReference>
<dbReference type="RefSeq" id="XP_011132804.1">
    <property type="nucleotide sequence ID" value="XM_011134502.1"/>
</dbReference>
<accession>A0A023AZD9</accession>
<dbReference type="PANTHER" id="PTHR15615">
    <property type="match status" value="1"/>
</dbReference>
<reference evidence="1" key="1">
    <citation type="submission" date="2013-12" db="EMBL/GenBank/DDBJ databases">
        <authorList>
            <person name="Omoto C.K."/>
            <person name="Sibley D."/>
            <person name="Venepally P."/>
            <person name="Hadjithomas M."/>
            <person name="Karamycheva S."/>
            <person name="Brunk B."/>
            <person name="Roos D."/>
            <person name="Caler E."/>
            <person name="Lorenzi H."/>
        </authorList>
    </citation>
    <scope>NUCLEOTIDE SEQUENCE</scope>
</reference>
<feature type="non-terminal residue" evidence="1">
    <location>
        <position position="1"/>
    </location>
</feature>
<dbReference type="GO" id="GO:0019901">
    <property type="term" value="F:protein kinase binding"/>
    <property type="evidence" value="ECO:0007669"/>
    <property type="project" value="InterPro"/>
</dbReference>
<dbReference type="AlphaFoldDB" id="A0A023AZD9"/>
<dbReference type="EMBL" id="AFNH02001135">
    <property type="protein sequence ID" value="EZG44103.1"/>
    <property type="molecule type" value="Genomic_DNA"/>
</dbReference>
<dbReference type="GO" id="GO:0000307">
    <property type="term" value="C:cyclin-dependent protein kinase holoenzyme complex"/>
    <property type="evidence" value="ECO:0007669"/>
    <property type="project" value="TreeGrafter"/>
</dbReference>
<gene>
    <name evidence="1" type="ORF">GNI_152310</name>
</gene>
<dbReference type="GO" id="GO:0005634">
    <property type="term" value="C:nucleus"/>
    <property type="evidence" value="ECO:0007669"/>
    <property type="project" value="TreeGrafter"/>
</dbReference>
<organism evidence="1 2">
    <name type="scientific">Gregarina niphandrodes</name>
    <name type="common">Septate eugregarine</name>
    <dbReference type="NCBI Taxonomy" id="110365"/>
    <lineage>
        <taxon>Eukaryota</taxon>
        <taxon>Sar</taxon>
        <taxon>Alveolata</taxon>
        <taxon>Apicomplexa</taxon>
        <taxon>Conoidasida</taxon>
        <taxon>Gregarinasina</taxon>
        <taxon>Eugregarinorida</taxon>
        <taxon>Gregarinidae</taxon>
        <taxon>Gregarina</taxon>
    </lineage>
</organism>
<protein>
    <submittedName>
        <fullName evidence="1">Cyclin</fullName>
    </submittedName>
</protein>
<sequence length="56" mass="6298">VVATAAVVAGKFFDDVYYSNEHYASELGFELGVLNEMEMCMIVMLNYELQIDPAVF</sequence>
<evidence type="ECO:0000313" key="1">
    <source>
        <dbReference type="EMBL" id="EZG44103.1"/>
    </source>
</evidence>